<dbReference type="RefSeq" id="WP_017041286.1">
    <property type="nucleotide sequence ID" value="NZ_AJYQ02000002.1"/>
</dbReference>
<sequence>MIDSKSGYATFCRSIHDWLKHLGHDIKLASVRERVATSYQYRTTSALLSDLPIEFEVSFIPKLIDELNEHHRISIMVNYHQFPFDAGFVLSESEARIVWDSFKTSIRIDNNSPVGGIALLLRGLTKDSFDSMPPPNGLRPNGKGKWYCSKENELTEMLDAITIDPLTLFDPKSITPELVQNIVSNLKELIIEYWDKNASWHLNTCVANLLSAEHINAKGLPVDVSQDIDTPFSQWVSGSNELLSLPPQQLMTINHPFRTTLTGSSTFEEALYFELVDMVLGRYLFNSDSSKSVEKNLWGVLQSVSPCSDKHQYFTYYQTFIYSPEFKEALGLLSKEWLNSQTNWTKPLRELAVIPFSQPKVETDKYYTRQNCLSHSIVLSDGVKMWVSPLDRSVDEFGYHDEYVSFDVDDEEEFDDEEILPFENPFCIEEIAVDRTLEAGETDFIVFGYFFSNLTNASELGRHYDLMDSISQDLSNISRFVKKSNINSLSTNSVFYMSELLLSQPVNLEELAREFNRAFLANETALSDTMVIINTSCFTDRYYIGYPYGSAPALQKEYLEFVNKFVQAIEPYAGEVHLFSA</sequence>
<proteinExistence type="predicted"/>
<comment type="caution">
    <text evidence="1">The sequence shown here is derived from an EMBL/GenBank/DDBJ whole genome shotgun (WGS) entry which is preliminary data.</text>
</comment>
<evidence type="ECO:0000313" key="1">
    <source>
        <dbReference type="EMBL" id="OEE38291.1"/>
    </source>
</evidence>
<dbReference type="Proteomes" id="UP000094741">
    <property type="component" value="Unassembled WGS sequence"/>
</dbReference>
<reference evidence="1 2" key="1">
    <citation type="journal article" date="2012" name="Science">
        <title>Ecological populations of bacteria act as socially cohesive units of antibiotic production and resistance.</title>
        <authorList>
            <person name="Cordero O.X."/>
            <person name="Wildschutte H."/>
            <person name="Kirkup B."/>
            <person name="Proehl S."/>
            <person name="Ngo L."/>
            <person name="Hussain F."/>
            <person name="Le Roux F."/>
            <person name="Mincer T."/>
            <person name="Polz M.F."/>
        </authorList>
    </citation>
    <scope>NUCLEOTIDE SEQUENCE [LARGE SCALE GENOMIC DNA]</scope>
    <source>
        <strain evidence="1 2">ZF-129</strain>
    </source>
</reference>
<dbReference type="AlphaFoldDB" id="A0A1E5BK94"/>
<evidence type="ECO:0000313" key="2">
    <source>
        <dbReference type="Proteomes" id="UP000094741"/>
    </source>
</evidence>
<dbReference type="OrthoDB" id="5906787at2"/>
<gene>
    <name evidence="1" type="ORF">A1QO_02620</name>
</gene>
<name>A0A1E5BK94_9VIBR</name>
<organism evidence="1 2">
    <name type="scientific">Vibrio genomosp. F10 str. ZF-129</name>
    <dbReference type="NCBI Taxonomy" id="1187848"/>
    <lineage>
        <taxon>Bacteria</taxon>
        <taxon>Pseudomonadati</taxon>
        <taxon>Pseudomonadota</taxon>
        <taxon>Gammaproteobacteria</taxon>
        <taxon>Vibrionales</taxon>
        <taxon>Vibrionaceae</taxon>
        <taxon>Vibrio</taxon>
    </lineage>
</organism>
<dbReference type="EMBL" id="AJYQ02000002">
    <property type="protein sequence ID" value="OEE38291.1"/>
    <property type="molecule type" value="Genomic_DNA"/>
</dbReference>
<protein>
    <submittedName>
        <fullName evidence="1">Uncharacterized protein</fullName>
    </submittedName>
</protein>
<accession>A0A1E5BK94</accession>
<dbReference type="STRING" id="1187848.A1QO_02620"/>